<feature type="region of interest" description="Disordered" evidence="1">
    <location>
        <begin position="102"/>
        <end position="125"/>
    </location>
</feature>
<dbReference type="EMBL" id="RCUY01000009">
    <property type="protein sequence ID" value="RLP82251.1"/>
    <property type="molecule type" value="Genomic_DNA"/>
</dbReference>
<keyword evidence="3" id="KW-1185">Reference proteome</keyword>
<organism evidence="2 3">
    <name type="scientific">Mycetocola lacteus</name>
    <dbReference type="NCBI Taxonomy" id="76637"/>
    <lineage>
        <taxon>Bacteria</taxon>
        <taxon>Bacillati</taxon>
        <taxon>Actinomycetota</taxon>
        <taxon>Actinomycetes</taxon>
        <taxon>Micrococcales</taxon>
        <taxon>Microbacteriaceae</taxon>
        <taxon>Mycetocola</taxon>
    </lineage>
</organism>
<dbReference type="OrthoDB" id="9893290at2"/>
<accession>A0A3L7ARI9</accession>
<dbReference type="Proteomes" id="UP000269438">
    <property type="component" value="Unassembled WGS sequence"/>
</dbReference>
<sequence length="125" mass="13499">MIWAMPVARVGRGTETITLEIHPAEIVLRRRGSRRVYALTELTRVYLVACGRGARIEVQTANGDPITLLTGLARSAHDGSGTLTQIPAEAARMLADAGLAADDTEPNRQSFTRNLANTPVSPHRV</sequence>
<evidence type="ECO:0000313" key="3">
    <source>
        <dbReference type="Proteomes" id="UP000269438"/>
    </source>
</evidence>
<name>A0A3L7ARI9_9MICO</name>
<comment type="caution">
    <text evidence="2">The sequence shown here is derived from an EMBL/GenBank/DDBJ whole genome shotgun (WGS) entry which is preliminary data.</text>
</comment>
<dbReference type="RefSeq" id="WP_147441683.1">
    <property type="nucleotide sequence ID" value="NZ_RCUY01000009.1"/>
</dbReference>
<proteinExistence type="predicted"/>
<protein>
    <submittedName>
        <fullName evidence="2">Uncharacterized protein</fullName>
    </submittedName>
</protein>
<reference evidence="2 3" key="1">
    <citation type="submission" date="2018-10" db="EMBL/GenBank/DDBJ databases">
        <authorList>
            <person name="Li J."/>
        </authorList>
    </citation>
    <scope>NUCLEOTIDE SEQUENCE [LARGE SCALE GENOMIC DNA]</scope>
    <source>
        <strain evidence="2 3">JCM 11654</strain>
    </source>
</reference>
<dbReference type="AlphaFoldDB" id="A0A3L7ARI9"/>
<evidence type="ECO:0000313" key="2">
    <source>
        <dbReference type="EMBL" id="RLP82251.1"/>
    </source>
</evidence>
<evidence type="ECO:0000256" key="1">
    <source>
        <dbReference type="SAM" id="MobiDB-lite"/>
    </source>
</evidence>
<gene>
    <name evidence="2" type="ORF">D9V34_10665</name>
</gene>
<feature type="compositionally biased region" description="Polar residues" evidence="1">
    <location>
        <begin position="107"/>
        <end position="125"/>
    </location>
</feature>